<comment type="caution">
    <text evidence="2">The sequence shown here is derived from an EMBL/GenBank/DDBJ whole genome shotgun (WGS) entry which is preliminary data.</text>
</comment>
<organism evidence="2 3">
    <name type="scientific">Talaromyces pinophilus</name>
    <name type="common">Penicillium pinophilum</name>
    <dbReference type="NCBI Taxonomy" id="128442"/>
    <lineage>
        <taxon>Eukaryota</taxon>
        <taxon>Fungi</taxon>
        <taxon>Dikarya</taxon>
        <taxon>Ascomycota</taxon>
        <taxon>Pezizomycotina</taxon>
        <taxon>Eurotiomycetes</taxon>
        <taxon>Eurotiomycetidae</taxon>
        <taxon>Eurotiales</taxon>
        <taxon>Trichocomaceae</taxon>
        <taxon>Talaromyces</taxon>
        <taxon>Talaromyces sect. Talaromyces</taxon>
    </lineage>
</organism>
<evidence type="ECO:0000256" key="1">
    <source>
        <dbReference type="SAM" id="MobiDB-lite"/>
    </source>
</evidence>
<sequence>MSTETESHYFNSYPPPKALQRHESLARAFVQLQLEKNRRVVLVTSGGTTVPVCTPPPNHHSMNITLISLQLENQTVRFIDNFSAGTRGASSAEQFLENDYAVIFLHRQFSLLPYSRHYSHSTNCFLDFMDEDASTSSIVVREEYQSSMRDVLRKYRHAKDNNLLLVLPFTTVTEYMFELRALAHIMKPLGANALFYLAAAVSDFFIPRDRMAEHKIQSSEIPAHLTTSTTNTAASAEDTIQDDDIYTGYNEEAAAEDHRSKKLIIDLDPVPKFLHRLVDGWAPEGSYIVSFKLETDPALLVYKARTSLQRYAHHLVIGNLLSTRKWEVVFVTPEEPHERWIRVPKAKRSKSISGSENQIGLAEKVIHPQSSQGEEEGRGEGEGGEVPDGGLEIESLIIPELVKLHTKKIESRR</sequence>
<dbReference type="Proteomes" id="UP000053095">
    <property type="component" value="Unassembled WGS sequence"/>
</dbReference>
<proteinExistence type="predicted"/>
<dbReference type="Gene3D" id="3.40.50.10300">
    <property type="entry name" value="CoaB-like"/>
    <property type="match status" value="1"/>
</dbReference>
<accession>A0A6V8HTS9</accession>
<dbReference type="EMBL" id="DF933856">
    <property type="protein sequence ID" value="GAM43981.1"/>
    <property type="molecule type" value="Genomic_DNA"/>
</dbReference>
<dbReference type="PANTHER" id="PTHR12290">
    <property type="entry name" value="CORNICHON-RELATED"/>
    <property type="match status" value="1"/>
</dbReference>
<evidence type="ECO:0000313" key="3">
    <source>
        <dbReference type="Proteomes" id="UP000053095"/>
    </source>
</evidence>
<protein>
    <recommendedName>
        <fullName evidence="4">Phosphopantothenate-cysteine ligase</fullName>
    </recommendedName>
</protein>
<gene>
    <name evidence="2" type="ORF">TCE0_060f19231</name>
</gene>
<reference evidence="3" key="1">
    <citation type="journal article" date="2015" name="Genome Announc.">
        <title>Draft genome sequence of Talaromyces cellulolyticus strain Y-94, a source of lignocellulosic biomass-degrading enzymes.</title>
        <authorList>
            <person name="Fujii T."/>
            <person name="Koike H."/>
            <person name="Sawayama S."/>
            <person name="Yano S."/>
            <person name="Inoue H."/>
        </authorList>
    </citation>
    <scope>NUCLEOTIDE SEQUENCE [LARGE SCALE GENOMIC DNA]</scope>
    <source>
        <strain evidence="3">Y-94</strain>
    </source>
</reference>
<dbReference type="AlphaFoldDB" id="A0A6V8HTS9"/>
<name>A0A6V8HTS9_TALPI</name>
<keyword evidence="3" id="KW-1185">Reference proteome</keyword>
<feature type="region of interest" description="Disordered" evidence="1">
    <location>
        <begin position="363"/>
        <end position="392"/>
    </location>
</feature>
<dbReference type="SUPFAM" id="SSF102645">
    <property type="entry name" value="CoaB-like"/>
    <property type="match status" value="1"/>
</dbReference>
<evidence type="ECO:0000313" key="2">
    <source>
        <dbReference type="EMBL" id="GAM43981.1"/>
    </source>
</evidence>
<dbReference type="InterPro" id="IPR035929">
    <property type="entry name" value="CoaB-like_sf"/>
</dbReference>
<evidence type="ECO:0008006" key="4">
    <source>
        <dbReference type="Google" id="ProtNLM"/>
    </source>
</evidence>